<feature type="chain" id="PRO_5038604861" evidence="2">
    <location>
        <begin position="20"/>
        <end position="115"/>
    </location>
</feature>
<protein>
    <submittedName>
        <fullName evidence="3">Uncharacterized protein</fullName>
    </submittedName>
</protein>
<name>A0A9D4Y1C6_PEA</name>
<proteinExistence type="predicted"/>
<dbReference type="EMBL" id="JAMSHJ010000003">
    <property type="protein sequence ID" value="KAI5428790.1"/>
    <property type="molecule type" value="Genomic_DNA"/>
</dbReference>
<dbReference type="AlphaFoldDB" id="A0A9D4Y1C6"/>
<keyword evidence="2" id="KW-0732">Signal</keyword>
<evidence type="ECO:0000256" key="2">
    <source>
        <dbReference type="SAM" id="SignalP"/>
    </source>
</evidence>
<gene>
    <name evidence="3" type="ORF">KIW84_033699</name>
</gene>
<dbReference type="Proteomes" id="UP001058974">
    <property type="component" value="Chromosome 3"/>
</dbReference>
<feature type="region of interest" description="Disordered" evidence="1">
    <location>
        <begin position="65"/>
        <end position="96"/>
    </location>
</feature>
<comment type="caution">
    <text evidence="3">The sequence shown here is derived from an EMBL/GenBank/DDBJ whole genome shotgun (WGS) entry which is preliminary data.</text>
</comment>
<evidence type="ECO:0000313" key="4">
    <source>
        <dbReference type="Proteomes" id="UP001058974"/>
    </source>
</evidence>
<reference evidence="3 4" key="1">
    <citation type="journal article" date="2022" name="Nat. Genet.">
        <title>Improved pea reference genome and pan-genome highlight genomic features and evolutionary characteristics.</title>
        <authorList>
            <person name="Yang T."/>
            <person name="Liu R."/>
            <person name="Luo Y."/>
            <person name="Hu S."/>
            <person name="Wang D."/>
            <person name="Wang C."/>
            <person name="Pandey M.K."/>
            <person name="Ge S."/>
            <person name="Xu Q."/>
            <person name="Li N."/>
            <person name="Li G."/>
            <person name="Huang Y."/>
            <person name="Saxena R.K."/>
            <person name="Ji Y."/>
            <person name="Li M."/>
            <person name="Yan X."/>
            <person name="He Y."/>
            <person name="Liu Y."/>
            <person name="Wang X."/>
            <person name="Xiang C."/>
            <person name="Varshney R.K."/>
            <person name="Ding H."/>
            <person name="Gao S."/>
            <person name="Zong X."/>
        </authorList>
    </citation>
    <scope>NUCLEOTIDE SEQUENCE [LARGE SCALE GENOMIC DNA]</scope>
    <source>
        <strain evidence="3 4">cv. Zhongwan 6</strain>
    </source>
</reference>
<feature type="compositionally biased region" description="Low complexity" evidence="1">
    <location>
        <begin position="65"/>
        <end position="82"/>
    </location>
</feature>
<sequence>MASSKSFILTLFFVATISSINVEARSLLQTTTVVQPTIPSLPKSSLPDLSDLSIIPSLPKGSLPPFSSFPSTEPSFSISPVSSPAPTPVPSTPESTQSFLSIFPFFSQTLSIHKP</sequence>
<organism evidence="3 4">
    <name type="scientific">Pisum sativum</name>
    <name type="common">Garden pea</name>
    <name type="synonym">Lathyrus oleraceus</name>
    <dbReference type="NCBI Taxonomy" id="3888"/>
    <lineage>
        <taxon>Eukaryota</taxon>
        <taxon>Viridiplantae</taxon>
        <taxon>Streptophyta</taxon>
        <taxon>Embryophyta</taxon>
        <taxon>Tracheophyta</taxon>
        <taxon>Spermatophyta</taxon>
        <taxon>Magnoliopsida</taxon>
        <taxon>eudicotyledons</taxon>
        <taxon>Gunneridae</taxon>
        <taxon>Pentapetalae</taxon>
        <taxon>rosids</taxon>
        <taxon>fabids</taxon>
        <taxon>Fabales</taxon>
        <taxon>Fabaceae</taxon>
        <taxon>Papilionoideae</taxon>
        <taxon>50 kb inversion clade</taxon>
        <taxon>NPAAA clade</taxon>
        <taxon>Hologalegina</taxon>
        <taxon>IRL clade</taxon>
        <taxon>Fabeae</taxon>
        <taxon>Lathyrus</taxon>
    </lineage>
</organism>
<keyword evidence="4" id="KW-1185">Reference proteome</keyword>
<feature type="signal peptide" evidence="2">
    <location>
        <begin position="1"/>
        <end position="19"/>
    </location>
</feature>
<evidence type="ECO:0000256" key="1">
    <source>
        <dbReference type="SAM" id="MobiDB-lite"/>
    </source>
</evidence>
<accession>A0A9D4Y1C6</accession>
<evidence type="ECO:0000313" key="3">
    <source>
        <dbReference type="EMBL" id="KAI5428790.1"/>
    </source>
</evidence>
<dbReference type="Gramene" id="Psat03G0369900-T1">
    <property type="protein sequence ID" value="KAI5428790.1"/>
    <property type="gene ID" value="KIW84_033699"/>
</dbReference>